<dbReference type="InterPro" id="IPR036770">
    <property type="entry name" value="Ankyrin_rpt-contain_sf"/>
</dbReference>
<keyword evidence="2" id="KW-1185">Reference proteome</keyword>
<name>X6L9T9_RETFI</name>
<protein>
    <recommendedName>
        <fullName evidence="3">Ankyrin repeat protein</fullName>
    </recommendedName>
</protein>
<proteinExistence type="predicted"/>
<evidence type="ECO:0000313" key="2">
    <source>
        <dbReference type="Proteomes" id="UP000023152"/>
    </source>
</evidence>
<comment type="caution">
    <text evidence="1">The sequence shown here is derived from an EMBL/GenBank/DDBJ whole genome shotgun (WGS) entry which is preliminary data.</text>
</comment>
<dbReference type="Gene3D" id="1.25.40.20">
    <property type="entry name" value="Ankyrin repeat-containing domain"/>
    <property type="match status" value="1"/>
</dbReference>
<reference evidence="1 2" key="1">
    <citation type="journal article" date="2013" name="Curr. Biol.">
        <title>The Genome of the Foraminiferan Reticulomyxa filosa.</title>
        <authorList>
            <person name="Glockner G."/>
            <person name="Hulsmann N."/>
            <person name="Schleicher M."/>
            <person name="Noegel A.A."/>
            <person name="Eichinger L."/>
            <person name="Gallinger C."/>
            <person name="Pawlowski J."/>
            <person name="Sierra R."/>
            <person name="Euteneuer U."/>
            <person name="Pillet L."/>
            <person name="Moustafa A."/>
            <person name="Platzer M."/>
            <person name="Groth M."/>
            <person name="Szafranski K."/>
            <person name="Schliwa M."/>
        </authorList>
    </citation>
    <scope>NUCLEOTIDE SEQUENCE [LARGE SCALE GENOMIC DNA]</scope>
</reference>
<dbReference type="AlphaFoldDB" id="X6L9T9"/>
<evidence type="ECO:0008006" key="3">
    <source>
        <dbReference type="Google" id="ProtNLM"/>
    </source>
</evidence>
<organism evidence="1 2">
    <name type="scientific">Reticulomyxa filosa</name>
    <dbReference type="NCBI Taxonomy" id="46433"/>
    <lineage>
        <taxon>Eukaryota</taxon>
        <taxon>Sar</taxon>
        <taxon>Rhizaria</taxon>
        <taxon>Retaria</taxon>
        <taxon>Foraminifera</taxon>
        <taxon>Monothalamids</taxon>
        <taxon>Reticulomyxidae</taxon>
        <taxon>Reticulomyxa</taxon>
    </lineage>
</organism>
<dbReference type="EMBL" id="ASPP01049562">
    <property type="protein sequence ID" value="ETN97489.1"/>
    <property type="molecule type" value="Genomic_DNA"/>
</dbReference>
<sequence length="295" mass="33982">MHVLKRNVSTTKKKKSKLIDKEYSQQNQLNESKEINNNNDIGLKLLAFGVMIYSPRIQFNLSYDKNIINSDAFKTLLQYCNEQAIEWGLPIEQRWNVDDKIPLPFCIKSLNTNKHKGRYNIVCESAQSGDMSQLKSALRHHHININDAFNEHGHAPLALALHYKHWDIARYCIQQGAWIDVRGGAFNEVTSQTPFEYIINIFGSDKVDENKYLEMVSTCKWILRQRTIYPMKQIEYAINYVKDKLIDEDGVSKVIDETSYETSLVEGATFLLGENQKGLKDLMASNSISCFSNIF</sequence>
<feature type="non-terminal residue" evidence="1">
    <location>
        <position position="295"/>
    </location>
</feature>
<evidence type="ECO:0000313" key="1">
    <source>
        <dbReference type="EMBL" id="ETN97489.1"/>
    </source>
</evidence>
<dbReference type="SUPFAM" id="SSF48403">
    <property type="entry name" value="Ankyrin repeat"/>
    <property type="match status" value="1"/>
</dbReference>
<accession>X6L9T9</accession>
<gene>
    <name evidence="1" type="ORF">RFI_40040</name>
</gene>
<dbReference type="Proteomes" id="UP000023152">
    <property type="component" value="Unassembled WGS sequence"/>
</dbReference>